<dbReference type="Proteomes" id="UP000294902">
    <property type="component" value="Unassembled WGS sequence"/>
</dbReference>
<dbReference type="InterPro" id="IPR050118">
    <property type="entry name" value="Pur/Pyrimidine_PRTase"/>
</dbReference>
<comment type="caution">
    <text evidence="8">The sequence shown here is derived from an EMBL/GenBank/DDBJ whole genome shotgun (WGS) entry which is preliminary data.</text>
</comment>
<dbReference type="SUPFAM" id="SSF53271">
    <property type="entry name" value="PRTase-like"/>
    <property type="match status" value="1"/>
</dbReference>
<evidence type="ECO:0000256" key="1">
    <source>
        <dbReference type="ARBA" id="ARBA00011738"/>
    </source>
</evidence>
<dbReference type="RefSeq" id="WP_132253349.1">
    <property type="nucleotide sequence ID" value="NZ_SMAL01000009.1"/>
</dbReference>
<dbReference type="Pfam" id="PF00156">
    <property type="entry name" value="Pribosyltran"/>
    <property type="match status" value="1"/>
</dbReference>
<dbReference type="AlphaFoldDB" id="A0A4R3MIB6"/>
<dbReference type="EMBL" id="SMAL01000009">
    <property type="protein sequence ID" value="TCT13063.1"/>
    <property type="molecule type" value="Genomic_DNA"/>
</dbReference>
<dbReference type="NCBIfam" id="TIGR01743">
    <property type="entry name" value="purR_Bsub"/>
    <property type="match status" value="1"/>
</dbReference>
<organism evidence="8 9">
    <name type="scientific">Natranaerovirga pectinivora</name>
    <dbReference type="NCBI Taxonomy" id="682400"/>
    <lineage>
        <taxon>Bacteria</taxon>
        <taxon>Bacillati</taxon>
        <taxon>Bacillota</taxon>
        <taxon>Clostridia</taxon>
        <taxon>Lachnospirales</taxon>
        <taxon>Natranaerovirgaceae</taxon>
        <taxon>Natranaerovirga</taxon>
    </lineage>
</organism>
<evidence type="ECO:0000256" key="4">
    <source>
        <dbReference type="ARBA" id="ARBA00023163"/>
    </source>
</evidence>
<feature type="domain" description="Phosphoribosyltransferase" evidence="6">
    <location>
        <begin position="113"/>
        <end position="252"/>
    </location>
</feature>
<dbReference type="PANTHER" id="PTHR43864">
    <property type="entry name" value="HYPOXANTHINE/GUANINE PHOSPHORIBOSYLTRANSFERASE"/>
    <property type="match status" value="1"/>
</dbReference>
<dbReference type="OrthoDB" id="4213751at2"/>
<dbReference type="InterPro" id="IPR000836">
    <property type="entry name" value="PRTase_dom"/>
</dbReference>
<gene>
    <name evidence="8" type="ORF">EDC18_10925</name>
</gene>
<evidence type="ECO:0000256" key="3">
    <source>
        <dbReference type="ARBA" id="ARBA00023125"/>
    </source>
</evidence>
<reference evidence="8 9" key="1">
    <citation type="submission" date="2019-03" db="EMBL/GenBank/DDBJ databases">
        <title>Genomic Encyclopedia of Type Strains, Phase IV (KMG-IV): sequencing the most valuable type-strain genomes for metagenomic binning, comparative biology and taxonomic classification.</title>
        <authorList>
            <person name="Goeker M."/>
        </authorList>
    </citation>
    <scope>NUCLEOTIDE SEQUENCE [LARGE SCALE GENOMIC DNA]</scope>
    <source>
        <strain evidence="8 9">DSM 24629</strain>
    </source>
</reference>
<comment type="subunit">
    <text evidence="1">Homodimer.</text>
</comment>
<keyword evidence="2" id="KW-0805">Transcription regulation</keyword>
<feature type="domain" description="Bacterial purine repressor N-terminal" evidence="7">
    <location>
        <begin position="6"/>
        <end position="74"/>
    </location>
</feature>
<dbReference type="PANTHER" id="PTHR43864:SF2">
    <property type="entry name" value="PUR OPERON REPRESSOR"/>
    <property type="match status" value="1"/>
</dbReference>
<evidence type="ECO:0000256" key="5">
    <source>
        <dbReference type="ARBA" id="ARBA00049656"/>
    </source>
</evidence>
<dbReference type="Gene3D" id="1.10.10.10">
    <property type="entry name" value="Winged helix-like DNA-binding domain superfamily/Winged helix DNA-binding domain"/>
    <property type="match status" value="1"/>
</dbReference>
<sequence>MGKVSKNMRIGVITKILTENPNTLYTLNFFTEQFNCAKSTLSEDIDVIAELFKQYNLGKIESFAGASGGIIYKPSMSEEQVNDLAKELCLRLKEESRIIPGGYVYMNDIFYDPSLAHKIGKALANPFFDKEIDYVVTIETKGIPLALMTARVLNKPMVVIRKSAKLTEGTTIQMNYITGSSKTIKTMSLAKRAIPKGSKILFVDDFMKAGGTARGVIDLMDEFEAEVVGVAVVMTTKWPEEKLVDDFYYLVELENVYEEEKEIKVYPKK</sequence>
<evidence type="ECO:0000256" key="2">
    <source>
        <dbReference type="ARBA" id="ARBA00023015"/>
    </source>
</evidence>
<keyword evidence="4" id="KW-0804">Transcription</keyword>
<proteinExistence type="inferred from homology"/>
<dbReference type="GO" id="GO:0045892">
    <property type="term" value="P:negative regulation of DNA-templated transcription"/>
    <property type="evidence" value="ECO:0007669"/>
    <property type="project" value="InterPro"/>
</dbReference>
<keyword evidence="9" id="KW-1185">Reference proteome</keyword>
<dbReference type="InterPro" id="IPR029057">
    <property type="entry name" value="PRTase-like"/>
</dbReference>
<evidence type="ECO:0000313" key="8">
    <source>
        <dbReference type="EMBL" id="TCT13063.1"/>
    </source>
</evidence>
<dbReference type="GO" id="GO:0045982">
    <property type="term" value="P:negative regulation of purine nucleobase metabolic process"/>
    <property type="evidence" value="ECO:0007669"/>
    <property type="project" value="InterPro"/>
</dbReference>
<comment type="similarity">
    <text evidence="5">Belongs to the purine/pyrimidine phosphoribosyltransferase family. PurR subfamily.</text>
</comment>
<protein>
    <submittedName>
        <fullName evidence="8">Purine operon repressor PurR</fullName>
    </submittedName>
</protein>
<accession>A0A4R3MIB6</accession>
<dbReference type="Pfam" id="PF09182">
    <property type="entry name" value="PuR_N"/>
    <property type="match status" value="1"/>
</dbReference>
<name>A0A4R3MIB6_9FIRM</name>
<dbReference type="InterPro" id="IPR010078">
    <property type="entry name" value="PurR_Bsub"/>
</dbReference>
<dbReference type="Gene3D" id="3.40.50.2020">
    <property type="match status" value="1"/>
</dbReference>
<evidence type="ECO:0000259" key="6">
    <source>
        <dbReference type="Pfam" id="PF00156"/>
    </source>
</evidence>
<keyword evidence="3" id="KW-0238">DNA-binding</keyword>
<evidence type="ECO:0000259" key="7">
    <source>
        <dbReference type="Pfam" id="PF09182"/>
    </source>
</evidence>
<dbReference type="GO" id="GO:0003677">
    <property type="term" value="F:DNA binding"/>
    <property type="evidence" value="ECO:0007669"/>
    <property type="project" value="UniProtKB-KW"/>
</dbReference>
<dbReference type="SUPFAM" id="SSF46785">
    <property type="entry name" value="Winged helix' DNA-binding domain"/>
    <property type="match status" value="1"/>
</dbReference>
<dbReference type="InterPro" id="IPR015265">
    <property type="entry name" value="PuR_N"/>
</dbReference>
<dbReference type="InterPro" id="IPR036388">
    <property type="entry name" value="WH-like_DNA-bd_sf"/>
</dbReference>
<dbReference type="InterPro" id="IPR036390">
    <property type="entry name" value="WH_DNA-bd_sf"/>
</dbReference>
<dbReference type="CDD" id="cd06223">
    <property type="entry name" value="PRTases_typeI"/>
    <property type="match status" value="1"/>
</dbReference>
<evidence type="ECO:0000313" key="9">
    <source>
        <dbReference type="Proteomes" id="UP000294902"/>
    </source>
</evidence>